<protein>
    <submittedName>
        <fullName evidence="1">Uncharacterized protein</fullName>
    </submittedName>
</protein>
<reference evidence="1 2" key="1">
    <citation type="journal article" date="2020" name="ISME J.">
        <title>Comparative genomics reveals insights into cyanobacterial evolution and habitat adaptation.</title>
        <authorList>
            <person name="Chen M.Y."/>
            <person name="Teng W.K."/>
            <person name="Zhao L."/>
            <person name="Hu C.X."/>
            <person name="Zhou Y.K."/>
            <person name="Han B.P."/>
            <person name="Song L.R."/>
            <person name="Shu W.S."/>
        </authorList>
    </citation>
    <scope>NUCLEOTIDE SEQUENCE [LARGE SCALE GENOMIC DNA]</scope>
    <source>
        <strain evidence="1 2">FACHB-838</strain>
    </source>
</reference>
<dbReference type="EMBL" id="JACJSI010000038">
    <property type="protein sequence ID" value="MBD2531639.1"/>
    <property type="molecule type" value="Genomic_DNA"/>
</dbReference>
<dbReference type="RefSeq" id="WP_190942318.1">
    <property type="nucleotide sequence ID" value="NZ_JACJSI010000038.1"/>
</dbReference>
<organism evidence="1 2">
    <name type="scientific">Nostoc flagelliforme FACHB-838</name>
    <dbReference type="NCBI Taxonomy" id="2692904"/>
    <lineage>
        <taxon>Bacteria</taxon>
        <taxon>Bacillati</taxon>
        <taxon>Cyanobacteriota</taxon>
        <taxon>Cyanophyceae</taxon>
        <taxon>Nostocales</taxon>
        <taxon>Nostocaceae</taxon>
        <taxon>Nostoc</taxon>
    </lineage>
</organism>
<gene>
    <name evidence="1" type="ORF">H6G97_19395</name>
</gene>
<comment type="caution">
    <text evidence="1">The sequence shown here is derived from an EMBL/GenBank/DDBJ whole genome shotgun (WGS) entry which is preliminary data.</text>
</comment>
<evidence type="ECO:0000313" key="2">
    <source>
        <dbReference type="Proteomes" id="UP000623440"/>
    </source>
</evidence>
<dbReference type="Proteomes" id="UP000623440">
    <property type="component" value="Unassembled WGS sequence"/>
</dbReference>
<keyword evidence="2" id="KW-1185">Reference proteome</keyword>
<accession>A0ABR8DQ95</accession>
<name>A0ABR8DQ95_9NOSO</name>
<sequence>MLRLGHLLASSHHLLERSLNFAAQSGSSLRLCAEMNRYRETQSLKNFDLSIVS</sequence>
<proteinExistence type="predicted"/>
<evidence type="ECO:0000313" key="1">
    <source>
        <dbReference type="EMBL" id="MBD2531639.1"/>
    </source>
</evidence>